<sequence length="267" mass="29604">FGDTTVEYGKDAYYKCELKNQKGVHQITWQRRLRGNPVENLGSYSELFGQHINELYQGKVILNETSLSSASLTLKNVTWADECCYICIFNVYPGDSKRKQTCLTVQGISELKAKVHNPESELADGTATVVFSCSTTGKPAPTIRWRFSPNSTALHQTTPTTVANRDGTFTRSQNVTLRLTESWDGHAECVVQSGSRGERMKRVPFSWDAGWEKMVEDRETGGGVSKTGQTLVVVVVAVVVAAAALMGLIGIIIVRARKRHDIFRRTV</sequence>
<dbReference type="Gene3D" id="2.60.40.10">
    <property type="entry name" value="Immunoglobulins"/>
    <property type="match status" value="2"/>
</dbReference>
<evidence type="ECO:0000313" key="11">
    <source>
        <dbReference type="Ensembl" id="ENSHCOP00000004528.1"/>
    </source>
</evidence>
<evidence type="ECO:0000256" key="5">
    <source>
        <dbReference type="ARBA" id="ARBA00023136"/>
    </source>
</evidence>
<dbReference type="InterPro" id="IPR047164">
    <property type="entry name" value="OX2G-like"/>
</dbReference>
<dbReference type="GO" id="GO:0030424">
    <property type="term" value="C:axon"/>
    <property type="evidence" value="ECO:0007669"/>
    <property type="project" value="TreeGrafter"/>
</dbReference>
<keyword evidence="8" id="KW-0393">Immunoglobulin domain</keyword>
<dbReference type="GeneTree" id="ENSGT00530000063970"/>
<dbReference type="GO" id="GO:0098632">
    <property type="term" value="F:cell-cell adhesion mediator activity"/>
    <property type="evidence" value="ECO:0007669"/>
    <property type="project" value="InterPro"/>
</dbReference>
<evidence type="ECO:0000256" key="9">
    <source>
        <dbReference type="SAM" id="Phobius"/>
    </source>
</evidence>
<dbReference type="Pfam" id="PF07686">
    <property type="entry name" value="V-set"/>
    <property type="match status" value="1"/>
</dbReference>
<feature type="transmembrane region" description="Helical" evidence="9">
    <location>
        <begin position="231"/>
        <end position="254"/>
    </location>
</feature>
<dbReference type="SUPFAM" id="SSF48726">
    <property type="entry name" value="Immunoglobulin"/>
    <property type="match status" value="2"/>
</dbReference>
<protein>
    <submittedName>
        <fullName evidence="11">Nectin-4-like</fullName>
    </submittedName>
</protein>
<dbReference type="InterPro" id="IPR013106">
    <property type="entry name" value="Ig_V-set"/>
</dbReference>
<dbReference type="OMA" id="FHENPIT"/>
<dbReference type="InterPro" id="IPR036179">
    <property type="entry name" value="Ig-like_dom_sf"/>
</dbReference>
<dbReference type="InterPro" id="IPR013783">
    <property type="entry name" value="Ig-like_fold"/>
</dbReference>
<keyword evidence="3" id="KW-0732">Signal</keyword>
<dbReference type="Proteomes" id="UP000264820">
    <property type="component" value="Unplaced"/>
</dbReference>
<evidence type="ECO:0000256" key="8">
    <source>
        <dbReference type="ARBA" id="ARBA00023319"/>
    </source>
</evidence>
<dbReference type="PROSITE" id="PS50835">
    <property type="entry name" value="IG_LIKE"/>
    <property type="match status" value="2"/>
</dbReference>
<keyword evidence="5 9" id="KW-0472">Membrane</keyword>
<feature type="domain" description="Ig-like" evidence="10">
    <location>
        <begin position="109"/>
        <end position="206"/>
    </location>
</feature>
<reference evidence="11" key="2">
    <citation type="submission" date="2025-09" db="UniProtKB">
        <authorList>
            <consortium name="Ensembl"/>
        </authorList>
    </citation>
    <scope>IDENTIFICATION</scope>
</reference>
<evidence type="ECO:0000313" key="12">
    <source>
        <dbReference type="Proteomes" id="UP000264820"/>
    </source>
</evidence>
<organism evidence="11 12">
    <name type="scientific">Hippocampus comes</name>
    <name type="common">Tiger tail seahorse</name>
    <dbReference type="NCBI Taxonomy" id="109280"/>
    <lineage>
        <taxon>Eukaryota</taxon>
        <taxon>Metazoa</taxon>
        <taxon>Chordata</taxon>
        <taxon>Craniata</taxon>
        <taxon>Vertebrata</taxon>
        <taxon>Euteleostomi</taxon>
        <taxon>Actinopterygii</taxon>
        <taxon>Neopterygii</taxon>
        <taxon>Teleostei</taxon>
        <taxon>Neoteleostei</taxon>
        <taxon>Acanthomorphata</taxon>
        <taxon>Syngnathiaria</taxon>
        <taxon>Syngnathiformes</taxon>
        <taxon>Syngnathoidei</taxon>
        <taxon>Syngnathidae</taxon>
        <taxon>Hippocampus</taxon>
    </lineage>
</organism>
<keyword evidence="6" id="KW-1015">Disulfide bond</keyword>
<dbReference type="InterPro" id="IPR007110">
    <property type="entry name" value="Ig-like_dom"/>
</dbReference>
<evidence type="ECO:0000256" key="3">
    <source>
        <dbReference type="ARBA" id="ARBA00022729"/>
    </source>
</evidence>
<dbReference type="GO" id="GO:0034113">
    <property type="term" value="P:heterotypic cell-cell adhesion"/>
    <property type="evidence" value="ECO:0007669"/>
    <property type="project" value="TreeGrafter"/>
</dbReference>
<dbReference type="GO" id="GO:0150079">
    <property type="term" value="P:negative regulation of neuroinflammatory response"/>
    <property type="evidence" value="ECO:0007669"/>
    <property type="project" value="TreeGrafter"/>
</dbReference>
<keyword evidence="12" id="KW-1185">Reference proteome</keyword>
<dbReference type="GO" id="GO:0043025">
    <property type="term" value="C:neuronal cell body"/>
    <property type="evidence" value="ECO:0007669"/>
    <property type="project" value="TreeGrafter"/>
</dbReference>
<dbReference type="Pfam" id="PF08205">
    <property type="entry name" value="C2-set_2"/>
    <property type="match status" value="1"/>
</dbReference>
<evidence type="ECO:0000256" key="4">
    <source>
        <dbReference type="ARBA" id="ARBA00022989"/>
    </source>
</evidence>
<dbReference type="STRING" id="109280.ENSHCOP00000004528"/>
<dbReference type="PANTHER" id="PTHR46841">
    <property type="entry name" value="OX-2 MEMBRANE GLYCOPROTEIN"/>
    <property type="match status" value="1"/>
</dbReference>
<evidence type="ECO:0000256" key="2">
    <source>
        <dbReference type="ARBA" id="ARBA00022692"/>
    </source>
</evidence>
<feature type="domain" description="Ig-like" evidence="10">
    <location>
        <begin position="1"/>
        <end position="104"/>
    </location>
</feature>
<dbReference type="InterPro" id="IPR013162">
    <property type="entry name" value="CD80_C2-set"/>
</dbReference>
<comment type="subcellular location">
    <subcellularLocation>
        <location evidence="1">Membrane</location>
        <topology evidence="1">Single-pass membrane protein</topology>
    </subcellularLocation>
</comment>
<dbReference type="AlphaFoldDB" id="A0A3Q2XJ69"/>
<keyword evidence="7" id="KW-0325">Glycoprotein</keyword>
<accession>A0A3Q2XJ69</accession>
<proteinExistence type="predicted"/>
<dbReference type="GO" id="GO:0016020">
    <property type="term" value="C:membrane"/>
    <property type="evidence" value="ECO:0007669"/>
    <property type="project" value="UniProtKB-SubCell"/>
</dbReference>
<evidence type="ECO:0000256" key="7">
    <source>
        <dbReference type="ARBA" id="ARBA00023180"/>
    </source>
</evidence>
<evidence type="ECO:0000256" key="1">
    <source>
        <dbReference type="ARBA" id="ARBA00004167"/>
    </source>
</evidence>
<reference evidence="11" key="1">
    <citation type="submission" date="2025-08" db="UniProtKB">
        <authorList>
            <consortium name="Ensembl"/>
        </authorList>
    </citation>
    <scope>IDENTIFICATION</scope>
</reference>
<keyword evidence="4 9" id="KW-1133">Transmembrane helix</keyword>
<dbReference type="GO" id="GO:0009986">
    <property type="term" value="C:cell surface"/>
    <property type="evidence" value="ECO:0007669"/>
    <property type="project" value="TreeGrafter"/>
</dbReference>
<dbReference type="PANTHER" id="PTHR46841:SF7">
    <property type="entry name" value="IG-LIKE DOMAIN-CONTAINING PROTEIN"/>
    <property type="match status" value="1"/>
</dbReference>
<evidence type="ECO:0000256" key="6">
    <source>
        <dbReference type="ARBA" id="ARBA00023157"/>
    </source>
</evidence>
<dbReference type="Ensembl" id="ENSHCOT00000006882.1">
    <property type="protein sequence ID" value="ENSHCOP00000004528.1"/>
    <property type="gene ID" value="ENSHCOG00000006000.1"/>
</dbReference>
<name>A0A3Q2XJ69_HIPCM</name>
<keyword evidence="2 9" id="KW-0812">Transmembrane</keyword>
<dbReference type="SMART" id="SM00406">
    <property type="entry name" value="IGv"/>
    <property type="match status" value="1"/>
</dbReference>
<evidence type="ECO:0000259" key="10">
    <source>
        <dbReference type="PROSITE" id="PS50835"/>
    </source>
</evidence>